<accession>A0A179HCH2</accession>
<evidence type="ECO:0000313" key="4">
    <source>
        <dbReference type="Proteomes" id="UP000078240"/>
    </source>
</evidence>
<gene>
    <name evidence="2" type="ORF">VFPBJ_01320</name>
    <name evidence="3" type="ORF">VFPFJ_01340</name>
</gene>
<organism evidence="2 4">
    <name type="scientific">Purpureocillium lilacinum</name>
    <name type="common">Paecilomyces lilacinus</name>
    <dbReference type="NCBI Taxonomy" id="33203"/>
    <lineage>
        <taxon>Eukaryota</taxon>
        <taxon>Fungi</taxon>
        <taxon>Dikarya</taxon>
        <taxon>Ascomycota</taxon>
        <taxon>Pezizomycotina</taxon>
        <taxon>Sordariomycetes</taxon>
        <taxon>Hypocreomycetidae</taxon>
        <taxon>Hypocreales</taxon>
        <taxon>Ophiocordycipitaceae</taxon>
        <taxon>Purpureocillium</taxon>
    </lineage>
</organism>
<name>A0A179HCH2_PURLI</name>
<evidence type="ECO:0000313" key="2">
    <source>
        <dbReference type="EMBL" id="OAQ87280.1"/>
    </source>
</evidence>
<dbReference type="EMBL" id="LSBH01000001">
    <property type="protein sequence ID" value="OAQ87280.1"/>
    <property type="molecule type" value="Genomic_DNA"/>
</dbReference>
<comment type="caution">
    <text evidence="2">The sequence shown here is derived from an EMBL/GenBank/DDBJ whole genome shotgun (WGS) entry which is preliminary data.</text>
</comment>
<evidence type="ECO:0000256" key="1">
    <source>
        <dbReference type="SAM" id="MobiDB-lite"/>
    </source>
</evidence>
<reference evidence="2 4" key="1">
    <citation type="submission" date="2016-01" db="EMBL/GenBank/DDBJ databases">
        <title>Biosynthesis of antibiotic leucinostatins and their inhibition on Phytophthora in bio-control Purpureocillium lilacinum.</title>
        <authorList>
            <person name="Wang G."/>
            <person name="Liu Z."/>
            <person name="Lin R."/>
            <person name="Li E."/>
            <person name="Mao Z."/>
            <person name="Ling J."/>
            <person name="Yin W."/>
            <person name="Xie B."/>
        </authorList>
    </citation>
    <scope>NUCLEOTIDE SEQUENCE [LARGE SCALE GENOMIC DNA]</scope>
    <source>
        <strain evidence="2">PLBJ-1</strain>
        <strain evidence="3">PLFJ-1</strain>
    </source>
</reference>
<feature type="region of interest" description="Disordered" evidence="1">
    <location>
        <begin position="38"/>
        <end position="65"/>
    </location>
</feature>
<evidence type="ECO:0000313" key="3">
    <source>
        <dbReference type="EMBL" id="OAQ95231.1"/>
    </source>
</evidence>
<feature type="region of interest" description="Disordered" evidence="1">
    <location>
        <begin position="1"/>
        <end position="24"/>
    </location>
</feature>
<dbReference type="EMBL" id="LSBI01000001">
    <property type="protein sequence ID" value="OAQ95231.1"/>
    <property type="molecule type" value="Genomic_DNA"/>
</dbReference>
<proteinExistence type="predicted"/>
<feature type="compositionally biased region" description="Low complexity" evidence="1">
    <location>
        <begin position="44"/>
        <end position="55"/>
    </location>
</feature>
<dbReference type="AlphaFoldDB" id="A0A179HCH2"/>
<dbReference type="Proteomes" id="UP000078240">
    <property type="component" value="Unassembled WGS sequence"/>
</dbReference>
<protein>
    <submittedName>
        <fullName evidence="2">Uncharacterized protein</fullName>
    </submittedName>
</protein>
<sequence>MISERQSLHTVPLAQGVDGNSITSPCVFGTREYQEQPRRTKWRSSCAAHSASPASLTTRFPLGAT</sequence>
<dbReference type="Proteomes" id="UP000078340">
    <property type="component" value="Unassembled WGS sequence"/>
</dbReference>